<comment type="cofactor">
    <cofactor evidence="1 13">
        <name>heme</name>
        <dbReference type="ChEBI" id="CHEBI:30413"/>
    </cofactor>
</comment>
<feature type="binding site" description="axial binding residue" evidence="13">
    <location>
        <position position="471"/>
    </location>
    <ligand>
        <name>heme</name>
        <dbReference type="ChEBI" id="CHEBI:30413"/>
    </ligand>
    <ligandPart>
        <name>Fe</name>
        <dbReference type="ChEBI" id="CHEBI:18248"/>
    </ligandPart>
</feature>
<dbReference type="EMBL" id="KN880496">
    <property type="protein sequence ID" value="KIY68796.1"/>
    <property type="molecule type" value="Genomic_DNA"/>
</dbReference>
<evidence type="ECO:0000256" key="2">
    <source>
        <dbReference type="ARBA" id="ARBA00004370"/>
    </source>
</evidence>
<dbReference type="InterPro" id="IPR001128">
    <property type="entry name" value="Cyt_P450"/>
</dbReference>
<gene>
    <name evidence="15" type="ORF">CYLTODRAFT_489516</name>
</gene>
<evidence type="ECO:0000256" key="11">
    <source>
        <dbReference type="ARBA" id="ARBA00023033"/>
    </source>
</evidence>
<dbReference type="PROSITE" id="PS00086">
    <property type="entry name" value="CYTOCHROME_P450"/>
    <property type="match status" value="1"/>
</dbReference>
<dbReference type="GO" id="GO:0020037">
    <property type="term" value="F:heme binding"/>
    <property type="evidence" value="ECO:0007669"/>
    <property type="project" value="InterPro"/>
</dbReference>
<sequence>MSLAVSLIGAITLALGLAIYKLIFNIPRLPSYIPGPPSPSWVAGNVIDILGNQERMGGLESQWYRQYGATIKTKGTFGRDILMTSDTRALHYILNATGYRYEKPQEMTISMTAIAGPGLPTVNGMVHQRQRKMFSPAFSESRLRTFTPVIQRVSKNLSTGIRNSLGKNGNVVNVHLWFGRAALDAIGEAGFSHCFNTLLEGDCEISKTLHHIFDDTGASKSKVFRVVMWALENFPVLQELSARSPVGINVHFANFKSRSKDLVADVVRSAKQSVGDDEVKDMLSILVRANQGEDAKKKLSDEELLAQAASLIVGGQESSGTTLAWIFYYLGTNIEIQEAIRQEISDIRARIGMDAQLSIQDYNGMVMLNMVIKETLRMHPIQSKLTRAAQVDDIVPLGEPLLTADGRTINHIPIKKGQVVECDAHGYNRNPAVWGPDAQIWKPQRWEEKMKNPVNAVFGSSLTFGAGPRGCIAWRFAVMEIQAYTTEMLENFKFEPSEDTNAVVAGPGLFSSPRLLGRGGDAQMPLIVTPLRS</sequence>
<evidence type="ECO:0000256" key="6">
    <source>
        <dbReference type="ARBA" id="ARBA00022692"/>
    </source>
</evidence>
<evidence type="ECO:0000256" key="4">
    <source>
        <dbReference type="ARBA" id="ARBA00010617"/>
    </source>
</evidence>
<dbReference type="PRINTS" id="PR00385">
    <property type="entry name" value="P450"/>
</dbReference>
<keyword evidence="16" id="KW-1185">Reference proteome</keyword>
<comment type="subcellular location">
    <subcellularLocation>
        <location evidence="2">Membrane</location>
    </subcellularLocation>
</comment>
<dbReference type="InterPro" id="IPR036396">
    <property type="entry name" value="Cyt_P450_sf"/>
</dbReference>
<evidence type="ECO:0000256" key="13">
    <source>
        <dbReference type="PIRSR" id="PIRSR602403-1"/>
    </source>
</evidence>
<reference evidence="15 16" key="1">
    <citation type="journal article" date="2015" name="Fungal Genet. Biol.">
        <title>Evolution of novel wood decay mechanisms in Agaricales revealed by the genome sequences of Fistulina hepatica and Cylindrobasidium torrendii.</title>
        <authorList>
            <person name="Floudas D."/>
            <person name="Held B.W."/>
            <person name="Riley R."/>
            <person name="Nagy L.G."/>
            <person name="Koehler G."/>
            <person name="Ransdell A.S."/>
            <person name="Younus H."/>
            <person name="Chow J."/>
            <person name="Chiniquy J."/>
            <person name="Lipzen A."/>
            <person name="Tritt A."/>
            <person name="Sun H."/>
            <person name="Haridas S."/>
            <person name="LaButti K."/>
            <person name="Ohm R.A."/>
            <person name="Kues U."/>
            <person name="Blanchette R.A."/>
            <person name="Grigoriev I.V."/>
            <person name="Minto R.E."/>
            <person name="Hibbett D.S."/>
        </authorList>
    </citation>
    <scope>NUCLEOTIDE SEQUENCE [LARGE SCALE GENOMIC DNA]</scope>
    <source>
        <strain evidence="15 16">FP15055 ss-10</strain>
    </source>
</reference>
<keyword evidence="12" id="KW-0472">Membrane</keyword>
<dbReference type="Proteomes" id="UP000054007">
    <property type="component" value="Unassembled WGS sequence"/>
</dbReference>
<evidence type="ECO:0000256" key="1">
    <source>
        <dbReference type="ARBA" id="ARBA00001971"/>
    </source>
</evidence>
<evidence type="ECO:0000256" key="9">
    <source>
        <dbReference type="ARBA" id="ARBA00023002"/>
    </source>
</evidence>
<keyword evidence="10 13" id="KW-0408">Iron</keyword>
<dbReference type="GO" id="GO:0004497">
    <property type="term" value="F:monooxygenase activity"/>
    <property type="evidence" value="ECO:0007669"/>
    <property type="project" value="UniProtKB-KW"/>
</dbReference>
<protein>
    <submittedName>
        <fullName evidence="15">Cytochrome P450</fullName>
    </submittedName>
</protein>
<keyword evidence="5 13" id="KW-0349">Heme</keyword>
<dbReference type="PANTHER" id="PTHR24305">
    <property type="entry name" value="CYTOCHROME P450"/>
    <property type="match status" value="1"/>
</dbReference>
<dbReference type="OrthoDB" id="1470350at2759"/>
<evidence type="ECO:0000256" key="7">
    <source>
        <dbReference type="ARBA" id="ARBA00022723"/>
    </source>
</evidence>
<keyword evidence="8" id="KW-1133">Transmembrane helix</keyword>
<dbReference type="InterPro" id="IPR017972">
    <property type="entry name" value="Cyt_P450_CS"/>
</dbReference>
<dbReference type="Gene3D" id="1.10.630.10">
    <property type="entry name" value="Cytochrome P450"/>
    <property type="match status" value="1"/>
</dbReference>
<keyword evidence="9 14" id="KW-0560">Oxidoreductase</keyword>
<evidence type="ECO:0000313" key="15">
    <source>
        <dbReference type="EMBL" id="KIY68796.1"/>
    </source>
</evidence>
<evidence type="ECO:0000256" key="14">
    <source>
        <dbReference type="RuleBase" id="RU000461"/>
    </source>
</evidence>
<dbReference type="STRING" id="1314674.A0A0D7BGM0"/>
<dbReference type="AlphaFoldDB" id="A0A0D7BGM0"/>
<evidence type="ECO:0000256" key="10">
    <source>
        <dbReference type="ARBA" id="ARBA00023004"/>
    </source>
</evidence>
<dbReference type="GO" id="GO:0016705">
    <property type="term" value="F:oxidoreductase activity, acting on paired donors, with incorporation or reduction of molecular oxygen"/>
    <property type="evidence" value="ECO:0007669"/>
    <property type="project" value="InterPro"/>
</dbReference>
<proteinExistence type="inferred from homology"/>
<organism evidence="15 16">
    <name type="scientific">Cylindrobasidium torrendii FP15055 ss-10</name>
    <dbReference type="NCBI Taxonomy" id="1314674"/>
    <lineage>
        <taxon>Eukaryota</taxon>
        <taxon>Fungi</taxon>
        <taxon>Dikarya</taxon>
        <taxon>Basidiomycota</taxon>
        <taxon>Agaricomycotina</taxon>
        <taxon>Agaricomycetes</taxon>
        <taxon>Agaricomycetidae</taxon>
        <taxon>Agaricales</taxon>
        <taxon>Marasmiineae</taxon>
        <taxon>Physalacriaceae</taxon>
        <taxon>Cylindrobasidium</taxon>
    </lineage>
</organism>
<dbReference type="PANTHER" id="PTHR24305:SF166">
    <property type="entry name" value="CYTOCHROME P450 12A4, MITOCHONDRIAL-RELATED"/>
    <property type="match status" value="1"/>
</dbReference>
<keyword evidence="11 14" id="KW-0503">Monooxygenase</keyword>
<evidence type="ECO:0000256" key="12">
    <source>
        <dbReference type="ARBA" id="ARBA00023136"/>
    </source>
</evidence>
<dbReference type="GO" id="GO:0005506">
    <property type="term" value="F:iron ion binding"/>
    <property type="evidence" value="ECO:0007669"/>
    <property type="project" value="InterPro"/>
</dbReference>
<accession>A0A0D7BGM0</accession>
<name>A0A0D7BGM0_9AGAR</name>
<dbReference type="InterPro" id="IPR002403">
    <property type="entry name" value="Cyt_P450_E_grp-IV"/>
</dbReference>
<dbReference type="InterPro" id="IPR050121">
    <property type="entry name" value="Cytochrome_P450_monoxygenase"/>
</dbReference>
<dbReference type="GO" id="GO:0016020">
    <property type="term" value="C:membrane"/>
    <property type="evidence" value="ECO:0007669"/>
    <property type="project" value="UniProtKB-SubCell"/>
</dbReference>
<evidence type="ECO:0000256" key="5">
    <source>
        <dbReference type="ARBA" id="ARBA00022617"/>
    </source>
</evidence>
<keyword evidence="7 13" id="KW-0479">Metal-binding</keyword>
<comment type="pathway">
    <text evidence="3">Secondary metabolite biosynthesis; terpenoid biosynthesis.</text>
</comment>
<dbReference type="Pfam" id="PF00067">
    <property type="entry name" value="p450"/>
    <property type="match status" value="1"/>
</dbReference>
<evidence type="ECO:0000313" key="16">
    <source>
        <dbReference type="Proteomes" id="UP000054007"/>
    </source>
</evidence>
<evidence type="ECO:0000256" key="8">
    <source>
        <dbReference type="ARBA" id="ARBA00022989"/>
    </source>
</evidence>
<dbReference type="SUPFAM" id="SSF48264">
    <property type="entry name" value="Cytochrome P450"/>
    <property type="match status" value="1"/>
</dbReference>
<keyword evidence="6" id="KW-0812">Transmembrane</keyword>
<comment type="similarity">
    <text evidence="4 14">Belongs to the cytochrome P450 family.</text>
</comment>
<dbReference type="PRINTS" id="PR00465">
    <property type="entry name" value="EP450IV"/>
</dbReference>
<evidence type="ECO:0000256" key="3">
    <source>
        <dbReference type="ARBA" id="ARBA00004721"/>
    </source>
</evidence>